<comment type="caution">
    <text evidence="16">The sequence shown here is derived from an EMBL/GenBank/DDBJ whole genome shotgun (WGS) entry which is preliminary data.</text>
</comment>
<dbReference type="PANTHER" id="PTHR15136">
    <property type="entry name" value="STROMAL INTERACTION MOLECULE HOMOLOG"/>
    <property type="match status" value="1"/>
</dbReference>
<feature type="region of interest" description="Disordered" evidence="13">
    <location>
        <begin position="670"/>
        <end position="699"/>
    </location>
</feature>
<feature type="compositionally biased region" description="Low complexity" evidence="13">
    <location>
        <begin position="791"/>
        <end position="800"/>
    </location>
</feature>
<keyword evidence="7" id="KW-0106">Calcium</keyword>
<feature type="transmembrane region" description="Helical" evidence="14">
    <location>
        <begin position="227"/>
        <end position="245"/>
    </location>
</feature>
<dbReference type="Gene3D" id="1.20.5.340">
    <property type="match status" value="2"/>
</dbReference>
<dbReference type="GO" id="GO:0005886">
    <property type="term" value="C:plasma membrane"/>
    <property type="evidence" value="ECO:0007669"/>
    <property type="project" value="TreeGrafter"/>
</dbReference>
<dbReference type="PROSITE" id="PS50105">
    <property type="entry name" value="SAM_DOMAIN"/>
    <property type="match status" value="1"/>
</dbReference>
<dbReference type="Gene3D" id="1.10.287.3550">
    <property type="match status" value="1"/>
</dbReference>
<dbReference type="InterPro" id="IPR013761">
    <property type="entry name" value="SAM/pointed_sf"/>
</dbReference>
<evidence type="ECO:0000256" key="11">
    <source>
        <dbReference type="ARBA" id="ARBA00023136"/>
    </source>
</evidence>
<dbReference type="GO" id="GO:0002115">
    <property type="term" value="P:store-operated calcium entry"/>
    <property type="evidence" value="ECO:0007669"/>
    <property type="project" value="TreeGrafter"/>
</dbReference>
<dbReference type="GO" id="GO:0005246">
    <property type="term" value="F:calcium channel regulator activity"/>
    <property type="evidence" value="ECO:0007669"/>
    <property type="project" value="InterPro"/>
</dbReference>
<dbReference type="InterPro" id="IPR057835">
    <property type="entry name" value="EF-hand_STIM1/2"/>
</dbReference>
<dbReference type="FunFam" id="1.10.287.3550:FF:000001">
    <property type="entry name" value="Stromal interaction molecule 1"/>
    <property type="match status" value="1"/>
</dbReference>
<keyword evidence="5" id="KW-0479">Metal-binding</keyword>
<keyword evidence="8 14" id="KW-1133">Transmembrane helix</keyword>
<evidence type="ECO:0000256" key="4">
    <source>
        <dbReference type="ARBA" id="ARBA00022692"/>
    </source>
</evidence>
<protein>
    <submittedName>
        <fullName evidence="16">Stromal interaction molecule 1</fullName>
    </submittedName>
</protein>
<keyword evidence="3" id="KW-0109">Calcium transport</keyword>
<comment type="subcellular location">
    <subcellularLocation>
        <location evidence="1">Membrane</location>
        <topology evidence="1">Single-pass type I membrane protein</topology>
    </subcellularLocation>
</comment>
<dbReference type="SUPFAM" id="SSF47769">
    <property type="entry name" value="SAM/Pointed domain"/>
    <property type="match status" value="1"/>
</dbReference>
<dbReference type="OrthoDB" id="9986177at2759"/>
<reference evidence="16 17" key="1">
    <citation type="submission" date="2018-10" db="EMBL/GenBank/DDBJ databases">
        <title>Genome assembly for a Yunnan-Guizhou Plateau 3E fish, Anabarilius grahami (Regan), and its evolutionary and genetic applications.</title>
        <authorList>
            <person name="Jiang W."/>
        </authorList>
    </citation>
    <scope>NUCLEOTIDE SEQUENCE [LARGE SCALE GENOMIC DNA]</scope>
    <source>
        <strain evidence="16">AG-KIZ</strain>
        <tissue evidence="16">Muscle</tissue>
    </source>
</reference>
<dbReference type="PANTHER" id="PTHR15136:SF9">
    <property type="entry name" value="STROMAL INTERACTION MOLECULE 1"/>
    <property type="match status" value="1"/>
</dbReference>
<dbReference type="GO" id="GO:0005783">
    <property type="term" value="C:endoplasmic reticulum"/>
    <property type="evidence" value="ECO:0007669"/>
    <property type="project" value="TreeGrafter"/>
</dbReference>
<evidence type="ECO:0000256" key="12">
    <source>
        <dbReference type="SAM" id="Coils"/>
    </source>
</evidence>
<keyword evidence="4 14" id="KW-0812">Transmembrane</keyword>
<dbReference type="FunFam" id="1.10.150.50:FF:000009">
    <property type="entry name" value="Stromal interaction molecule 1"/>
    <property type="match status" value="1"/>
</dbReference>
<keyword evidence="11 14" id="KW-0472">Membrane</keyword>
<dbReference type="InterPro" id="IPR001660">
    <property type="entry name" value="SAM"/>
</dbReference>
<dbReference type="GO" id="GO:0006874">
    <property type="term" value="P:intracellular calcium ion homeostasis"/>
    <property type="evidence" value="ECO:0007669"/>
    <property type="project" value="TreeGrafter"/>
</dbReference>
<evidence type="ECO:0000256" key="13">
    <source>
        <dbReference type="SAM" id="MobiDB-lite"/>
    </source>
</evidence>
<dbReference type="GO" id="GO:0005509">
    <property type="term" value="F:calcium ion binding"/>
    <property type="evidence" value="ECO:0007669"/>
    <property type="project" value="TreeGrafter"/>
</dbReference>
<proteinExistence type="predicted"/>
<feature type="coiled-coil region" evidence="12">
    <location>
        <begin position="336"/>
        <end position="409"/>
    </location>
</feature>
<gene>
    <name evidence="16" type="ORF">DPX16_6236</name>
</gene>
<evidence type="ECO:0000256" key="6">
    <source>
        <dbReference type="ARBA" id="ARBA00022729"/>
    </source>
</evidence>
<feature type="domain" description="SAM" evidence="15">
    <location>
        <begin position="145"/>
        <end position="203"/>
    </location>
</feature>
<dbReference type="Pfam" id="PF25578">
    <property type="entry name" value="EF-hand_STIM1"/>
    <property type="match status" value="1"/>
</dbReference>
<accession>A0A3N0XDQ7</accession>
<dbReference type="Pfam" id="PF07647">
    <property type="entry name" value="SAM_2"/>
    <property type="match status" value="1"/>
</dbReference>
<feature type="compositionally biased region" description="Basic residues" evidence="13">
    <location>
        <begin position="842"/>
        <end position="856"/>
    </location>
</feature>
<keyword evidence="17" id="KW-1185">Reference proteome</keyword>
<evidence type="ECO:0000256" key="1">
    <source>
        <dbReference type="ARBA" id="ARBA00004479"/>
    </source>
</evidence>
<evidence type="ECO:0000256" key="5">
    <source>
        <dbReference type="ARBA" id="ARBA00022723"/>
    </source>
</evidence>
<dbReference type="Gene3D" id="1.10.238.180">
    <property type="match status" value="1"/>
</dbReference>
<evidence type="ECO:0000256" key="7">
    <source>
        <dbReference type="ARBA" id="ARBA00022837"/>
    </source>
</evidence>
<evidence type="ECO:0000256" key="2">
    <source>
        <dbReference type="ARBA" id="ARBA00022448"/>
    </source>
</evidence>
<evidence type="ECO:0000259" key="15">
    <source>
        <dbReference type="PROSITE" id="PS50105"/>
    </source>
</evidence>
<dbReference type="Pfam" id="PF16533">
    <property type="entry name" value="SOAR"/>
    <property type="match status" value="1"/>
</dbReference>
<evidence type="ECO:0000313" key="16">
    <source>
        <dbReference type="EMBL" id="ROI15225.1"/>
    </source>
</evidence>
<dbReference type="Proteomes" id="UP000281406">
    <property type="component" value="Unassembled WGS sequence"/>
</dbReference>
<evidence type="ECO:0000256" key="8">
    <source>
        <dbReference type="ARBA" id="ARBA00022989"/>
    </source>
</evidence>
<keyword evidence="9 12" id="KW-0175">Coiled coil</keyword>
<organism evidence="16 17">
    <name type="scientific">Anabarilius grahami</name>
    <name type="common">Kanglang fish</name>
    <name type="synonym">Barilius grahami</name>
    <dbReference type="NCBI Taxonomy" id="495550"/>
    <lineage>
        <taxon>Eukaryota</taxon>
        <taxon>Metazoa</taxon>
        <taxon>Chordata</taxon>
        <taxon>Craniata</taxon>
        <taxon>Vertebrata</taxon>
        <taxon>Euteleostomi</taxon>
        <taxon>Actinopterygii</taxon>
        <taxon>Neopterygii</taxon>
        <taxon>Teleostei</taxon>
        <taxon>Ostariophysi</taxon>
        <taxon>Cypriniformes</taxon>
        <taxon>Xenocyprididae</taxon>
        <taxon>Xenocypridinae</taxon>
        <taxon>Xenocypridinae incertae sedis</taxon>
        <taxon>Anabarilius</taxon>
    </lineage>
</organism>
<feature type="region of interest" description="Disordered" evidence="13">
    <location>
        <begin position="791"/>
        <end position="856"/>
    </location>
</feature>
<keyword evidence="2" id="KW-0813">Transport</keyword>
<dbReference type="EMBL" id="RJVU01079956">
    <property type="protein sequence ID" value="ROI15225.1"/>
    <property type="molecule type" value="Genomic_DNA"/>
</dbReference>
<dbReference type="Gene3D" id="1.10.150.50">
    <property type="entry name" value="Transcription Factor, Ets-1"/>
    <property type="match status" value="1"/>
</dbReference>
<dbReference type="InterPro" id="IPR032393">
    <property type="entry name" value="SOAR_STIM1/2"/>
</dbReference>
<evidence type="ECO:0000256" key="10">
    <source>
        <dbReference type="ARBA" id="ARBA00023065"/>
    </source>
</evidence>
<name>A0A3N0XDQ7_ANAGA</name>
<sequence>MDDDANGNVDVSETDGHRLSARHLSLSGHVEECLGLKTMTHSLFEWLGESDSVSSEIVDLIIAAVTRCGGAKAMSSGELSSECTGILELLIGVDLILFPVIRQFLREDLNYHDPKAKHNSFHGDDQLISVEDLWNAWKSSEVYNWTVDQVVNWISSYVELPQYVEAFRKMNFNGTAMPRLAVKNVTLTQTVLKILDRSHVQKLQLKALDTVLFGAPMMNRHNHLKDFMLVVSIVIGMGGCWFAYIQNRHSKDHMKKMMIDLESLHRAEQSLHDLQQKYLSARWTEVQLLVMEDGEWQRSGLGVVDFPYYRSLSTSPIFSSQMFGPQCYISHWDYPVLIAQEEHRSVEVEKVNLEQKLRDEINAAKQEAQRLKELREGTVNELSRQKYAEEELEQVRMALKKAEKELESRSSWSPPGALQKWLQLTHEVEVQYYNIKKQNAERQLQVAKEGAEKIKKKRNTLFGTFHVAHSSSLDDVDHKILAAKQALGEVTAALRERLHRWQQIEILTGFTLVNNPGLPSLASALNLDPSFMGGRSTPQHFLSDDMDDMDEDIVAPGTLQSPSMMSLRQRHIDPQLALGSQRLVESCLALCGQEGEGSSYSSRSRTALRQSHSHSYGQFDSLGLPPLSSAMSHPSIYSAASSHGPHSSSVATAPHASHYHSSYFQPMDTIPDLPYDASPDRPHRCGSYGDLNRSDSDSSLCISQTGEQLRLSYSSKSFPVKPTSLLHGPHSRSEDGAHSHTHNGGNRVHDGGASPDGISDSPILMKKVYGIEKSASMSEILVSQAVMSMSESSRSLSPNSTEPDTPSPTGLAGNRIPQTSSKKSPPEEDSGSTGEDTDSVASRKKHTFKIFKKQKK</sequence>
<dbReference type="CDD" id="cd11722">
    <property type="entry name" value="SOAR"/>
    <property type="match status" value="1"/>
</dbReference>
<evidence type="ECO:0000256" key="14">
    <source>
        <dbReference type="SAM" id="Phobius"/>
    </source>
</evidence>
<keyword evidence="6" id="KW-0732">Signal</keyword>
<feature type="compositionally biased region" description="Acidic residues" evidence="13">
    <location>
        <begin position="827"/>
        <end position="838"/>
    </location>
</feature>
<dbReference type="InterPro" id="IPR037608">
    <property type="entry name" value="STIM1/2"/>
</dbReference>
<dbReference type="GO" id="GO:0051049">
    <property type="term" value="P:regulation of transport"/>
    <property type="evidence" value="ECO:0007669"/>
    <property type="project" value="UniProtKB-ARBA"/>
</dbReference>
<evidence type="ECO:0000256" key="3">
    <source>
        <dbReference type="ARBA" id="ARBA00022568"/>
    </source>
</evidence>
<keyword evidence="10" id="KW-0406">Ion transport</keyword>
<feature type="region of interest" description="Disordered" evidence="13">
    <location>
        <begin position="720"/>
        <end position="761"/>
    </location>
</feature>
<evidence type="ECO:0000313" key="17">
    <source>
        <dbReference type="Proteomes" id="UP000281406"/>
    </source>
</evidence>
<evidence type="ECO:0000256" key="9">
    <source>
        <dbReference type="ARBA" id="ARBA00023054"/>
    </source>
</evidence>
<dbReference type="AlphaFoldDB" id="A0A3N0XDQ7"/>